<organism evidence="5 6">
    <name type="scientific">Cutaneotrichosporon cavernicola</name>
    <dbReference type="NCBI Taxonomy" id="279322"/>
    <lineage>
        <taxon>Eukaryota</taxon>
        <taxon>Fungi</taxon>
        <taxon>Dikarya</taxon>
        <taxon>Basidiomycota</taxon>
        <taxon>Agaricomycotina</taxon>
        <taxon>Tremellomycetes</taxon>
        <taxon>Trichosporonales</taxon>
        <taxon>Trichosporonaceae</taxon>
        <taxon>Cutaneotrichosporon</taxon>
    </lineage>
</organism>
<dbReference type="GO" id="GO:0019441">
    <property type="term" value="P:L-tryptophan catabolic process to kynurenine"/>
    <property type="evidence" value="ECO:0007669"/>
    <property type="project" value="InterPro"/>
</dbReference>
<evidence type="ECO:0000313" key="6">
    <source>
        <dbReference type="Proteomes" id="UP001233271"/>
    </source>
</evidence>
<dbReference type="SUPFAM" id="SSF140959">
    <property type="entry name" value="Indolic compounds 2,3-dioxygenase-like"/>
    <property type="match status" value="1"/>
</dbReference>
<keyword evidence="6" id="KW-1185">Reference proteome</keyword>
<protein>
    <submittedName>
        <fullName evidence="5">Uncharacterized protein</fullName>
    </submittedName>
</protein>
<reference evidence="5" key="1">
    <citation type="journal article" date="2023" name="BMC Genomics">
        <title>Chromosome-level genome assemblies of Cutaneotrichosporon spp. (Trichosporonales, Basidiomycota) reveal imbalanced evolution between nucleotide sequences and chromosome synteny.</title>
        <authorList>
            <person name="Kobayashi Y."/>
            <person name="Kayamori A."/>
            <person name="Aoki K."/>
            <person name="Shiwa Y."/>
            <person name="Matsutani M."/>
            <person name="Fujita N."/>
            <person name="Sugita T."/>
            <person name="Iwasaki W."/>
            <person name="Tanaka N."/>
            <person name="Takashima M."/>
        </authorList>
    </citation>
    <scope>NUCLEOTIDE SEQUENCE</scope>
    <source>
        <strain evidence="5">HIS019</strain>
    </source>
</reference>
<dbReference type="Pfam" id="PF01231">
    <property type="entry name" value="IDO"/>
    <property type="match status" value="1"/>
</dbReference>
<dbReference type="EMBL" id="AP028212">
    <property type="protein sequence ID" value="BEI88586.1"/>
    <property type="molecule type" value="Genomic_DNA"/>
</dbReference>
<dbReference type="PANTHER" id="PTHR28657">
    <property type="entry name" value="INDOLEAMINE 2,3-DIOXYGENASE"/>
    <property type="match status" value="1"/>
</dbReference>
<comment type="similarity">
    <text evidence="1">Belongs to the indoleamine 2,3-dioxygenase family.</text>
</comment>
<accession>A0AA48I000</accession>
<dbReference type="Proteomes" id="UP001233271">
    <property type="component" value="Chromosome 1"/>
</dbReference>
<dbReference type="InterPro" id="IPR000898">
    <property type="entry name" value="Indolamine_dOase"/>
</dbReference>
<keyword evidence="3 4" id="KW-0408">Iron</keyword>
<evidence type="ECO:0000256" key="2">
    <source>
        <dbReference type="ARBA" id="ARBA00022723"/>
    </source>
</evidence>
<evidence type="ECO:0000256" key="1">
    <source>
        <dbReference type="ARBA" id="ARBA00007119"/>
    </source>
</evidence>
<dbReference type="GeneID" id="85492457"/>
<dbReference type="GO" id="GO:0016702">
    <property type="term" value="F:oxidoreductase activity, acting on single donors with incorporation of molecular oxygen, incorporation of two atoms of oxygen"/>
    <property type="evidence" value="ECO:0007669"/>
    <property type="project" value="UniProtKB-ARBA"/>
</dbReference>
<name>A0AA48I000_9TREE</name>
<keyword evidence="4" id="KW-0349">Heme</keyword>
<dbReference type="PANTHER" id="PTHR28657:SF3">
    <property type="entry name" value="INDOLEAMINE 2,3-DIOXYGENASE"/>
    <property type="match status" value="1"/>
</dbReference>
<feature type="binding site" description="proximal binding residue" evidence="4">
    <location>
        <position position="401"/>
    </location>
    <ligand>
        <name>heme b</name>
        <dbReference type="ChEBI" id="CHEBI:60344"/>
    </ligand>
    <ligandPart>
        <name>Fe</name>
        <dbReference type="ChEBI" id="CHEBI:18248"/>
    </ligandPart>
</feature>
<dbReference type="GO" id="GO:0046872">
    <property type="term" value="F:metal ion binding"/>
    <property type="evidence" value="ECO:0007669"/>
    <property type="project" value="UniProtKB-KW"/>
</dbReference>
<sequence>MIRARLATQAIRPLSRGVTTSAPRALATHASDSHVVKAKAWENPFPNDTFAVGPKNGFLPTKDPLETLPQEYEAMDTLLENMRLQKKDGKPGLLMTGEFGAAVDRDLPEYDISKVTDGELLSALYRDLTFVASAYLLEPCDLQYRKDKTYGLGRQTLPRNIAVPLHQAAEKIGQRPFMEYALSYALYNYRRKDKSKGIDYDNLDLIRAFSGYPDEYGFILVHVAMVRHSGDLTSASLRALDSAATGDRPGFDKAMTDLLATYQKINNVMETMWGRSKPEGYLSYRTFIMGTKNQPMFPNGVMYEGVSDEPFKMRGESGANDSMVPLGDNLLEITSRMPSNPLTEVLRDFRSYRPRNHQEFLTYVQQRASAVGIRDFALKNANSAAMYLANVDQIRAFRHRHWLFTKEYILKRTTHPVATGGSPIVTWLPNQLDAVLKQMIETDSMIDREALKPQYRAMVEEISLRAEAQQRVLTREVAKLSAERGHQSVGVDAVERDGAAAGGYAATA</sequence>
<dbReference type="GO" id="GO:0020037">
    <property type="term" value="F:heme binding"/>
    <property type="evidence" value="ECO:0007669"/>
    <property type="project" value="InterPro"/>
</dbReference>
<gene>
    <name evidence="5" type="ORF">CcaverHIS019_0113040</name>
</gene>
<dbReference type="FunFam" id="1.20.58.480:FF:000005">
    <property type="entry name" value="Indoleamine 2,3-dioxygenase family protein"/>
    <property type="match status" value="1"/>
</dbReference>
<evidence type="ECO:0000256" key="3">
    <source>
        <dbReference type="ARBA" id="ARBA00023004"/>
    </source>
</evidence>
<dbReference type="KEGG" id="ccac:CcaHIS019_0113040"/>
<dbReference type="AlphaFoldDB" id="A0AA48I000"/>
<evidence type="ECO:0000256" key="4">
    <source>
        <dbReference type="PIRSR" id="PIRSR600898-1"/>
    </source>
</evidence>
<evidence type="ECO:0000313" key="5">
    <source>
        <dbReference type="EMBL" id="BEI88586.1"/>
    </source>
</evidence>
<keyword evidence="2 4" id="KW-0479">Metal-binding</keyword>
<dbReference type="RefSeq" id="XP_060453852.1">
    <property type="nucleotide sequence ID" value="XM_060596906.1"/>
</dbReference>
<dbReference type="InterPro" id="IPR037217">
    <property type="entry name" value="Trp/Indoleamine_2_3_dOase-like"/>
</dbReference>
<proteinExistence type="inferred from homology"/>
<dbReference type="Gene3D" id="1.20.58.480">
    <property type="match status" value="1"/>
</dbReference>